<sequence length="111" mass="12292">MRVIQRLMLLAVLNMVWSTAFAICDLAIFVALDGSIFYILFDMPICSLYCNTLLANLNMRTSLAERQSAVEMDMDLTTFNAVRPQPLALTLKKGPKVSTQTGSRQSSELAA</sequence>
<feature type="transmembrane region" description="Helical" evidence="2">
    <location>
        <begin position="7"/>
        <end position="30"/>
    </location>
</feature>
<feature type="domain" description="DUF6534" evidence="3">
    <location>
        <begin position="2"/>
        <end position="61"/>
    </location>
</feature>
<protein>
    <recommendedName>
        <fullName evidence="3">DUF6534 domain-containing protein</fullName>
    </recommendedName>
</protein>
<keyword evidence="2" id="KW-0472">Membrane</keyword>
<evidence type="ECO:0000259" key="3">
    <source>
        <dbReference type="Pfam" id="PF20152"/>
    </source>
</evidence>
<name>A0A1B7MHU4_9AGAM</name>
<dbReference type="Pfam" id="PF20152">
    <property type="entry name" value="DUF6534"/>
    <property type="match status" value="1"/>
</dbReference>
<evidence type="ECO:0000313" key="5">
    <source>
        <dbReference type="Proteomes" id="UP000092154"/>
    </source>
</evidence>
<dbReference type="InterPro" id="IPR045339">
    <property type="entry name" value="DUF6534"/>
</dbReference>
<keyword evidence="2" id="KW-0812">Transmembrane</keyword>
<dbReference type="Proteomes" id="UP000092154">
    <property type="component" value="Unassembled WGS sequence"/>
</dbReference>
<dbReference type="InParanoid" id="A0A1B7MHU4"/>
<accession>A0A1B7MHU4</accession>
<reference evidence="4 5" key="1">
    <citation type="submission" date="2016-06" db="EMBL/GenBank/DDBJ databases">
        <title>Comparative genomics of the ectomycorrhizal sister species Rhizopogon vinicolor and Rhizopogon vesiculosus (Basidiomycota: Boletales) reveals a divergence of the mating type B locus.</title>
        <authorList>
            <consortium name="DOE Joint Genome Institute"/>
            <person name="Mujic A.B."/>
            <person name="Kuo A."/>
            <person name="Tritt A."/>
            <person name="Lipzen A."/>
            <person name="Chen C."/>
            <person name="Johnson J."/>
            <person name="Sharma A."/>
            <person name="Barry K."/>
            <person name="Grigoriev I.V."/>
            <person name="Spatafora J.W."/>
        </authorList>
    </citation>
    <scope>NUCLEOTIDE SEQUENCE [LARGE SCALE GENOMIC DNA]</scope>
    <source>
        <strain evidence="4 5">AM-OR11-026</strain>
    </source>
</reference>
<evidence type="ECO:0000313" key="4">
    <source>
        <dbReference type="EMBL" id="OAX32181.1"/>
    </source>
</evidence>
<proteinExistence type="predicted"/>
<dbReference type="AlphaFoldDB" id="A0A1B7MHU4"/>
<evidence type="ECO:0000256" key="2">
    <source>
        <dbReference type="SAM" id="Phobius"/>
    </source>
</evidence>
<feature type="compositionally biased region" description="Polar residues" evidence="1">
    <location>
        <begin position="97"/>
        <end position="111"/>
    </location>
</feature>
<dbReference type="EMBL" id="KV449089">
    <property type="protein sequence ID" value="OAX32181.1"/>
    <property type="molecule type" value="Genomic_DNA"/>
</dbReference>
<keyword evidence="2" id="KW-1133">Transmembrane helix</keyword>
<feature type="transmembrane region" description="Helical" evidence="2">
    <location>
        <begin position="36"/>
        <end position="57"/>
    </location>
</feature>
<evidence type="ECO:0000256" key="1">
    <source>
        <dbReference type="SAM" id="MobiDB-lite"/>
    </source>
</evidence>
<dbReference type="OrthoDB" id="2645044at2759"/>
<feature type="region of interest" description="Disordered" evidence="1">
    <location>
        <begin position="92"/>
        <end position="111"/>
    </location>
</feature>
<gene>
    <name evidence="4" type="ORF">K503DRAFT_629843</name>
</gene>
<organism evidence="4 5">
    <name type="scientific">Rhizopogon vinicolor AM-OR11-026</name>
    <dbReference type="NCBI Taxonomy" id="1314800"/>
    <lineage>
        <taxon>Eukaryota</taxon>
        <taxon>Fungi</taxon>
        <taxon>Dikarya</taxon>
        <taxon>Basidiomycota</taxon>
        <taxon>Agaricomycotina</taxon>
        <taxon>Agaricomycetes</taxon>
        <taxon>Agaricomycetidae</taxon>
        <taxon>Boletales</taxon>
        <taxon>Suillineae</taxon>
        <taxon>Rhizopogonaceae</taxon>
        <taxon>Rhizopogon</taxon>
    </lineage>
</organism>
<keyword evidence="5" id="KW-1185">Reference proteome</keyword>